<dbReference type="Proteomes" id="UP000292262">
    <property type="component" value="Unassembled WGS sequence"/>
</dbReference>
<evidence type="ECO:0000313" key="1">
    <source>
        <dbReference type="EMBL" id="RZS93860.1"/>
    </source>
</evidence>
<gene>
    <name evidence="1" type="ORF">EV197_2441</name>
</gene>
<evidence type="ECO:0000313" key="2">
    <source>
        <dbReference type="Proteomes" id="UP000292262"/>
    </source>
</evidence>
<dbReference type="OrthoDB" id="1431645at2"/>
<protein>
    <submittedName>
        <fullName evidence="1">Uncharacterized protein</fullName>
    </submittedName>
</protein>
<sequence length="158" mass="18308">MFTHLLAMLNFFKIGKTLNGIEIGTTLSNLITALGEPTEIVGDHQNGYVYYEYYRYGYTKNIITELSIEFPLIETPILLQDVEYKKYDISLFEDFSLDQDTQLHELIRLLNHLQLDWTSKNEIDKDHVIIRLDNGLNIVGDLSEGFIVRISIMNGFKN</sequence>
<dbReference type="AlphaFoldDB" id="A0A4Q7P383"/>
<organism evidence="1 2">
    <name type="scientific">Aquimarina brevivitae</name>
    <dbReference type="NCBI Taxonomy" id="323412"/>
    <lineage>
        <taxon>Bacteria</taxon>
        <taxon>Pseudomonadati</taxon>
        <taxon>Bacteroidota</taxon>
        <taxon>Flavobacteriia</taxon>
        <taxon>Flavobacteriales</taxon>
        <taxon>Flavobacteriaceae</taxon>
        <taxon>Aquimarina</taxon>
    </lineage>
</organism>
<reference evidence="1 2" key="1">
    <citation type="submission" date="2019-02" db="EMBL/GenBank/DDBJ databases">
        <title>Genomic Encyclopedia of Type Strains, Phase IV (KMG-IV): sequencing the most valuable type-strain genomes for metagenomic binning, comparative biology and taxonomic classification.</title>
        <authorList>
            <person name="Goeker M."/>
        </authorList>
    </citation>
    <scope>NUCLEOTIDE SEQUENCE [LARGE SCALE GENOMIC DNA]</scope>
    <source>
        <strain evidence="1 2">DSM 17196</strain>
    </source>
</reference>
<dbReference type="RefSeq" id="WP_130286965.1">
    <property type="nucleotide sequence ID" value="NZ_SGXE01000002.1"/>
</dbReference>
<name>A0A4Q7P383_9FLAO</name>
<dbReference type="EMBL" id="SGXE01000002">
    <property type="protein sequence ID" value="RZS93860.1"/>
    <property type="molecule type" value="Genomic_DNA"/>
</dbReference>
<keyword evidence="2" id="KW-1185">Reference proteome</keyword>
<proteinExistence type="predicted"/>
<comment type="caution">
    <text evidence="1">The sequence shown here is derived from an EMBL/GenBank/DDBJ whole genome shotgun (WGS) entry which is preliminary data.</text>
</comment>
<accession>A0A4Q7P383</accession>